<dbReference type="PANTHER" id="PTHR38111:SF2">
    <property type="entry name" value="FINGER DOMAIN PROTEIN, PUTATIVE (AFU_ORTHOLOGUE AFUA_1G01560)-RELATED"/>
    <property type="match status" value="1"/>
</dbReference>
<dbReference type="OrthoDB" id="194358at2759"/>
<dbReference type="Pfam" id="PF11951">
    <property type="entry name" value="Fungal_trans_2"/>
    <property type="match status" value="1"/>
</dbReference>
<accession>A0A6A6DHY7</accession>
<dbReference type="InterPro" id="IPR021858">
    <property type="entry name" value="Fun_TF"/>
</dbReference>
<reference evidence="1" key="1">
    <citation type="journal article" date="2020" name="Stud. Mycol.">
        <title>101 Dothideomycetes genomes: a test case for predicting lifestyles and emergence of pathogens.</title>
        <authorList>
            <person name="Haridas S."/>
            <person name="Albert R."/>
            <person name="Binder M."/>
            <person name="Bloem J."/>
            <person name="Labutti K."/>
            <person name="Salamov A."/>
            <person name="Andreopoulos B."/>
            <person name="Baker S."/>
            <person name="Barry K."/>
            <person name="Bills G."/>
            <person name="Bluhm B."/>
            <person name="Cannon C."/>
            <person name="Castanera R."/>
            <person name="Culley D."/>
            <person name="Daum C."/>
            <person name="Ezra D."/>
            <person name="Gonzalez J."/>
            <person name="Henrissat B."/>
            <person name="Kuo A."/>
            <person name="Liang C."/>
            <person name="Lipzen A."/>
            <person name="Lutzoni F."/>
            <person name="Magnuson J."/>
            <person name="Mondo S."/>
            <person name="Nolan M."/>
            <person name="Ohm R."/>
            <person name="Pangilinan J."/>
            <person name="Park H.-J."/>
            <person name="Ramirez L."/>
            <person name="Alfaro M."/>
            <person name="Sun H."/>
            <person name="Tritt A."/>
            <person name="Yoshinaga Y."/>
            <person name="Zwiers L.-H."/>
            <person name="Turgeon B."/>
            <person name="Goodwin S."/>
            <person name="Spatafora J."/>
            <person name="Crous P."/>
            <person name="Grigoriev I."/>
        </authorList>
    </citation>
    <scope>NUCLEOTIDE SEQUENCE</scope>
    <source>
        <strain evidence="1">CBS 207.26</strain>
    </source>
</reference>
<sequence>MPLNVGPYDGRKARRKRCDACVKRKIKPTIFTPVFVGETPNINAKIRTSASPLAGRTTFPLLQSACPKRFDRDLPYFFTSFLPMNVLTSDSVPIGMDLLAMGKTSPALRDAIHAVAALHRKQQGQFTIAGGNGNYETSEALQAYNRSVRCVQNHIASNTFLGDPSALWTTFLLGLFELMRDSTGTNWLSHFLHGTCTILRLQHPEILACPGVHNLQKRTFFLATRIFEIARSLIYSSPTFLSEWEWTAALAELWEGEGVALWHPKEALFDILPSFSDLSIRTLHFCENAAQLSTDTQCALAQSLADEGLVLQKSLQQWWVETAIWEQTFRNRGIRTTMPSKPDTELLVGYVYYHAISIYLSGTYDYHMHWSWPDTPCAPILPRSKIDWHVLEILRVSHELLAQGAAGVLLFFPLRVAGARAVDGRSRNDILNLLHTTGRRGFIVAEAFTTDLSNLWASESMLL</sequence>
<dbReference type="InterPro" id="IPR053178">
    <property type="entry name" value="Osmoadaptation_assoc"/>
</dbReference>
<proteinExistence type="predicted"/>
<protein>
    <submittedName>
        <fullName evidence="1">Uncharacterized protein</fullName>
    </submittedName>
</protein>
<keyword evidence="2" id="KW-1185">Reference proteome</keyword>
<evidence type="ECO:0000313" key="2">
    <source>
        <dbReference type="Proteomes" id="UP000800200"/>
    </source>
</evidence>
<dbReference type="EMBL" id="ML994679">
    <property type="protein sequence ID" value="KAF2178022.1"/>
    <property type="molecule type" value="Genomic_DNA"/>
</dbReference>
<gene>
    <name evidence="1" type="ORF">K469DRAFT_732098</name>
</gene>
<name>A0A6A6DHY7_9PEZI</name>
<organism evidence="1 2">
    <name type="scientific">Zopfia rhizophila CBS 207.26</name>
    <dbReference type="NCBI Taxonomy" id="1314779"/>
    <lineage>
        <taxon>Eukaryota</taxon>
        <taxon>Fungi</taxon>
        <taxon>Dikarya</taxon>
        <taxon>Ascomycota</taxon>
        <taxon>Pezizomycotina</taxon>
        <taxon>Dothideomycetes</taxon>
        <taxon>Dothideomycetes incertae sedis</taxon>
        <taxon>Zopfiaceae</taxon>
        <taxon>Zopfia</taxon>
    </lineage>
</organism>
<dbReference type="Proteomes" id="UP000800200">
    <property type="component" value="Unassembled WGS sequence"/>
</dbReference>
<evidence type="ECO:0000313" key="1">
    <source>
        <dbReference type="EMBL" id="KAF2178022.1"/>
    </source>
</evidence>
<dbReference type="PANTHER" id="PTHR38111">
    <property type="entry name" value="ZN(2)-C6 FUNGAL-TYPE DOMAIN-CONTAINING PROTEIN-RELATED"/>
    <property type="match status" value="1"/>
</dbReference>
<dbReference type="AlphaFoldDB" id="A0A6A6DHY7"/>